<feature type="transmembrane region" description="Helical" evidence="7">
    <location>
        <begin position="441"/>
        <end position="459"/>
    </location>
</feature>
<keyword evidence="3 7" id="KW-0812">Transmembrane</keyword>
<organism evidence="8 9">
    <name type="scientific">Streptosporangium jomthongense</name>
    <dbReference type="NCBI Taxonomy" id="1193683"/>
    <lineage>
        <taxon>Bacteria</taxon>
        <taxon>Bacillati</taxon>
        <taxon>Actinomycetota</taxon>
        <taxon>Actinomycetes</taxon>
        <taxon>Streptosporangiales</taxon>
        <taxon>Streptosporangiaceae</taxon>
        <taxon>Streptosporangium</taxon>
    </lineage>
</organism>
<keyword evidence="4 7" id="KW-1133">Transmembrane helix</keyword>
<feature type="region of interest" description="Disordered" evidence="6">
    <location>
        <begin position="1"/>
        <end position="22"/>
    </location>
</feature>
<proteinExistence type="predicted"/>
<reference evidence="9" key="1">
    <citation type="journal article" date="2019" name="Int. J. Syst. Evol. Microbiol.">
        <title>The Global Catalogue of Microorganisms (GCM) 10K type strain sequencing project: providing services to taxonomists for standard genome sequencing and annotation.</title>
        <authorList>
            <consortium name="The Broad Institute Genomics Platform"/>
            <consortium name="The Broad Institute Genome Sequencing Center for Infectious Disease"/>
            <person name="Wu L."/>
            <person name="Ma J."/>
        </authorList>
    </citation>
    <scope>NUCLEOTIDE SEQUENCE [LARGE SCALE GENOMIC DNA]</scope>
    <source>
        <strain evidence="9">TBRC 7912</strain>
    </source>
</reference>
<dbReference type="PIRSF" id="PIRSF006060">
    <property type="entry name" value="AA_transporter"/>
    <property type="match status" value="1"/>
</dbReference>
<evidence type="ECO:0000256" key="7">
    <source>
        <dbReference type="SAM" id="Phobius"/>
    </source>
</evidence>
<comment type="caution">
    <text evidence="8">The sequence shown here is derived from an EMBL/GenBank/DDBJ whole genome shotgun (WGS) entry which is preliminary data.</text>
</comment>
<evidence type="ECO:0000313" key="9">
    <source>
        <dbReference type="Proteomes" id="UP001595698"/>
    </source>
</evidence>
<evidence type="ECO:0000313" key="8">
    <source>
        <dbReference type="EMBL" id="MFC3984964.1"/>
    </source>
</evidence>
<dbReference type="EMBL" id="JBHSBC010000039">
    <property type="protein sequence ID" value="MFC3984964.1"/>
    <property type="molecule type" value="Genomic_DNA"/>
</dbReference>
<comment type="subcellular location">
    <subcellularLocation>
        <location evidence="1">Cell membrane</location>
        <topology evidence="1">Multi-pass membrane protein</topology>
    </subcellularLocation>
</comment>
<feature type="transmembrane region" description="Helical" evidence="7">
    <location>
        <begin position="302"/>
        <end position="327"/>
    </location>
</feature>
<feature type="transmembrane region" description="Helical" evidence="7">
    <location>
        <begin position="139"/>
        <end position="158"/>
    </location>
</feature>
<feature type="transmembrane region" description="Helical" evidence="7">
    <location>
        <begin position="61"/>
        <end position="83"/>
    </location>
</feature>
<dbReference type="Gene3D" id="1.20.1740.10">
    <property type="entry name" value="Amino acid/polyamine transporter I"/>
    <property type="match status" value="1"/>
</dbReference>
<dbReference type="Proteomes" id="UP001595698">
    <property type="component" value="Unassembled WGS sequence"/>
</dbReference>
<feature type="transmembrane region" description="Helical" evidence="7">
    <location>
        <begin position="348"/>
        <end position="367"/>
    </location>
</feature>
<keyword evidence="9" id="KW-1185">Reference proteome</keyword>
<evidence type="ECO:0000256" key="5">
    <source>
        <dbReference type="ARBA" id="ARBA00023136"/>
    </source>
</evidence>
<evidence type="ECO:0000256" key="6">
    <source>
        <dbReference type="SAM" id="MobiDB-lite"/>
    </source>
</evidence>
<feature type="transmembrane region" description="Helical" evidence="7">
    <location>
        <begin position="165"/>
        <end position="187"/>
    </location>
</feature>
<name>A0ABV8FBJ4_9ACTN</name>
<dbReference type="InterPro" id="IPR050367">
    <property type="entry name" value="APC_superfamily"/>
</dbReference>
<evidence type="ECO:0000256" key="3">
    <source>
        <dbReference type="ARBA" id="ARBA00022692"/>
    </source>
</evidence>
<feature type="transmembrane region" description="Helical" evidence="7">
    <location>
        <begin position="30"/>
        <end position="55"/>
    </location>
</feature>
<dbReference type="InterPro" id="IPR002293">
    <property type="entry name" value="AA/rel_permease1"/>
</dbReference>
<feature type="transmembrane region" description="Helical" evidence="7">
    <location>
        <begin position="407"/>
        <end position="429"/>
    </location>
</feature>
<keyword evidence="5 7" id="KW-0472">Membrane</keyword>
<dbReference type="Pfam" id="PF13520">
    <property type="entry name" value="AA_permease_2"/>
    <property type="match status" value="1"/>
</dbReference>
<evidence type="ECO:0000256" key="1">
    <source>
        <dbReference type="ARBA" id="ARBA00004651"/>
    </source>
</evidence>
<gene>
    <name evidence="8" type="ORF">ACFOYY_32895</name>
</gene>
<sequence length="474" mass="49124">MTPHDTSPSTPTPPPAPTGSHPHLHRGLKLLGTLFITLSAISPASSVFIIAPGVIGQAGSGAFTAFLVAGVVGIFMAFVYAELGSAYPLSGGEYAIVARTFGRLPGFVVLGLFMVTQLLIIAVIALGVGTYLAVIFPGLHAPTVAAVTTVVATVLAVFDIKLNAWVTGVFLAIEMLALVVVSALGFLNPERSLADLVLHPVAAGQDGTVVAASAGVIGAATAVALFAYNGYGAAVYLGEETQDAHRGIAKTVLWALGITVAAELIPVTAVLMGAPSLPGLFGADNMMEYFITARAGTTLNNVLSLAVALAIFNAVLAIILVTARMIFSTGRDTTWPSPVSRALASIHPRFGSPWIATIGAGLIGAGFCYADERFLLVVTATTIIAIYAALCVATLTGRRNGSTSHAAYRMPWFPVAPVLALLAIGYVAYRNLLDPEVGRPSLLITVGIGIVFAAYYLLVLRRRGAWELRGAADD</sequence>
<feature type="transmembrane region" description="Helical" evidence="7">
    <location>
        <begin position="373"/>
        <end position="395"/>
    </location>
</feature>
<keyword evidence="2" id="KW-1003">Cell membrane</keyword>
<dbReference type="RefSeq" id="WP_352011016.1">
    <property type="nucleotide sequence ID" value="NZ_JBHSBC010000039.1"/>
</dbReference>
<accession>A0ABV8FBJ4</accession>
<dbReference type="PANTHER" id="PTHR42770">
    <property type="entry name" value="AMINO ACID TRANSPORTER-RELATED"/>
    <property type="match status" value="1"/>
</dbReference>
<feature type="transmembrane region" description="Helical" evidence="7">
    <location>
        <begin position="252"/>
        <end position="274"/>
    </location>
</feature>
<feature type="transmembrane region" description="Helical" evidence="7">
    <location>
        <begin position="104"/>
        <end position="133"/>
    </location>
</feature>
<dbReference type="PANTHER" id="PTHR42770:SF7">
    <property type="entry name" value="MEMBRANE PROTEIN"/>
    <property type="match status" value="1"/>
</dbReference>
<evidence type="ECO:0000256" key="2">
    <source>
        <dbReference type="ARBA" id="ARBA00022475"/>
    </source>
</evidence>
<feature type="transmembrane region" description="Helical" evidence="7">
    <location>
        <begin position="207"/>
        <end position="231"/>
    </location>
</feature>
<evidence type="ECO:0000256" key="4">
    <source>
        <dbReference type="ARBA" id="ARBA00022989"/>
    </source>
</evidence>
<protein>
    <submittedName>
        <fullName evidence="8">APC family permease</fullName>
    </submittedName>
</protein>